<organism evidence="5 6">
    <name type="scientific">Hericium alpestre</name>
    <dbReference type="NCBI Taxonomy" id="135208"/>
    <lineage>
        <taxon>Eukaryota</taxon>
        <taxon>Fungi</taxon>
        <taxon>Dikarya</taxon>
        <taxon>Basidiomycota</taxon>
        <taxon>Agaricomycotina</taxon>
        <taxon>Agaricomycetes</taxon>
        <taxon>Russulales</taxon>
        <taxon>Hericiaceae</taxon>
        <taxon>Hericium</taxon>
    </lineage>
</organism>
<comment type="caution">
    <text evidence="5">The sequence shown here is derived from an EMBL/GenBank/DDBJ whole genome shotgun (WGS) entry which is preliminary data.</text>
</comment>
<keyword evidence="2" id="KW-0521">NADP</keyword>
<dbReference type="PROSITE" id="PS00061">
    <property type="entry name" value="ADH_SHORT"/>
    <property type="match status" value="1"/>
</dbReference>
<name>A0A4Z0AAH7_9AGAM</name>
<protein>
    <recommendedName>
        <fullName evidence="7">Ketoreductase (KR) domain-containing protein</fullName>
    </recommendedName>
</protein>
<keyword evidence="6" id="KW-1185">Reference proteome</keyword>
<dbReference type="PANTHER" id="PTHR43618">
    <property type="entry name" value="7-ALPHA-HYDROXYSTEROID DEHYDROGENASE"/>
    <property type="match status" value="1"/>
</dbReference>
<sequence length="303" mass="33322">MAHNAKFAIQNLFNVEGWVVVVSGGGSGIGLMITRAFANNGARVYIIGRSSPVLEQAAHEHGQSLLSPYGRIVPVMCDITDKDSIQQTVNLIKLNESHIDLLVNSSNVAKGKSDMTKGDLDPPETFAEELWRETVEDWETVYRTNVIGDSHLRAATSSRRWRLCPSWLARQARGHAHTPGVINITSVSGMTRTTQNHINYNVSKAAAIQLSTLLAQELRRRALRIRVNNVAPGLFPSEIMTDETEEVVRSTWAEPNFGKVHGVPANRPGSDEDIAQAVLMLACNQYAYGQTLVIDGGYLLEHP</sequence>
<evidence type="ECO:0000313" key="6">
    <source>
        <dbReference type="Proteomes" id="UP000298061"/>
    </source>
</evidence>
<dbReference type="InterPro" id="IPR036291">
    <property type="entry name" value="NAD(P)-bd_dom_sf"/>
</dbReference>
<evidence type="ECO:0000256" key="1">
    <source>
        <dbReference type="ARBA" id="ARBA00006484"/>
    </source>
</evidence>
<dbReference type="SUPFAM" id="SSF51735">
    <property type="entry name" value="NAD(P)-binding Rossmann-fold domains"/>
    <property type="match status" value="1"/>
</dbReference>
<dbReference type="Pfam" id="PF00106">
    <property type="entry name" value="adh_short"/>
    <property type="match status" value="1"/>
</dbReference>
<comment type="similarity">
    <text evidence="1 4">Belongs to the short-chain dehydrogenases/reductases (SDR) family.</text>
</comment>
<dbReference type="PANTHER" id="PTHR43618:SF4">
    <property type="entry name" value="SHORT CHAIN DEHYDROGENASE_REDUCTASE FAMILY (AFU_ORTHOLOGUE AFUA_7G04540)"/>
    <property type="match status" value="1"/>
</dbReference>
<proteinExistence type="inferred from homology"/>
<evidence type="ECO:0000313" key="5">
    <source>
        <dbReference type="EMBL" id="TFY83540.1"/>
    </source>
</evidence>
<reference evidence="5 6" key="1">
    <citation type="submission" date="2019-02" db="EMBL/GenBank/DDBJ databases">
        <title>Genome sequencing of the rare red list fungi Hericium alpestre (H. flagellum).</title>
        <authorList>
            <person name="Buettner E."/>
            <person name="Kellner H."/>
        </authorList>
    </citation>
    <scope>NUCLEOTIDE SEQUENCE [LARGE SCALE GENOMIC DNA]</scope>
    <source>
        <strain evidence="5 6">DSM 108284</strain>
    </source>
</reference>
<evidence type="ECO:0000256" key="4">
    <source>
        <dbReference type="RuleBase" id="RU000363"/>
    </source>
</evidence>
<dbReference type="STRING" id="135208.A0A4Z0AAH7"/>
<dbReference type="InterPro" id="IPR052178">
    <property type="entry name" value="Sec_Metab_Biosynth_SDR"/>
</dbReference>
<accession>A0A4Z0AAH7</accession>
<evidence type="ECO:0000256" key="3">
    <source>
        <dbReference type="ARBA" id="ARBA00023002"/>
    </source>
</evidence>
<dbReference type="GO" id="GO:0016491">
    <property type="term" value="F:oxidoreductase activity"/>
    <property type="evidence" value="ECO:0007669"/>
    <property type="project" value="UniProtKB-KW"/>
</dbReference>
<evidence type="ECO:0008006" key="7">
    <source>
        <dbReference type="Google" id="ProtNLM"/>
    </source>
</evidence>
<dbReference type="PRINTS" id="PR00080">
    <property type="entry name" value="SDRFAMILY"/>
</dbReference>
<dbReference type="AlphaFoldDB" id="A0A4Z0AAH7"/>
<gene>
    <name evidence="5" type="ORF">EWM64_g489</name>
</gene>
<dbReference type="EMBL" id="SFCI01000023">
    <property type="protein sequence ID" value="TFY83540.1"/>
    <property type="molecule type" value="Genomic_DNA"/>
</dbReference>
<dbReference type="Proteomes" id="UP000298061">
    <property type="component" value="Unassembled WGS sequence"/>
</dbReference>
<dbReference type="OrthoDB" id="3819888at2759"/>
<dbReference type="PRINTS" id="PR00081">
    <property type="entry name" value="GDHRDH"/>
</dbReference>
<dbReference type="InterPro" id="IPR002347">
    <property type="entry name" value="SDR_fam"/>
</dbReference>
<keyword evidence="3" id="KW-0560">Oxidoreductase</keyword>
<dbReference type="Gene3D" id="3.40.50.720">
    <property type="entry name" value="NAD(P)-binding Rossmann-like Domain"/>
    <property type="match status" value="1"/>
</dbReference>
<evidence type="ECO:0000256" key="2">
    <source>
        <dbReference type="ARBA" id="ARBA00022857"/>
    </source>
</evidence>
<dbReference type="CDD" id="cd05233">
    <property type="entry name" value="SDR_c"/>
    <property type="match status" value="1"/>
</dbReference>
<dbReference type="InterPro" id="IPR020904">
    <property type="entry name" value="Sc_DH/Rdtase_CS"/>
</dbReference>